<organism evidence="1 2">
    <name type="scientific">Brachionus plicatilis</name>
    <name type="common">Marine rotifer</name>
    <name type="synonym">Brachionus muelleri</name>
    <dbReference type="NCBI Taxonomy" id="10195"/>
    <lineage>
        <taxon>Eukaryota</taxon>
        <taxon>Metazoa</taxon>
        <taxon>Spiralia</taxon>
        <taxon>Gnathifera</taxon>
        <taxon>Rotifera</taxon>
        <taxon>Eurotatoria</taxon>
        <taxon>Monogononta</taxon>
        <taxon>Pseudotrocha</taxon>
        <taxon>Ploima</taxon>
        <taxon>Brachionidae</taxon>
        <taxon>Brachionus</taxon>
    </lineage>
</organism>
<evidence type="ECO:0000313" key="2">
    <source>
        <dbReference type="Proteomes" id="UP000276133"/>
    </source>
</evidence>
<dbReference type="EMBL" id="REGN01000576">
    <property type="protein sequence ID" value="RNA40885.1"/>
    <property type="molecule type" value="Genomic_DNA"/>
</dbReference>
<comment type="caution">
    <text evidence="1">The sequence shown here is derived from an EMBL/GenBank/DDBJ whole genome shotgun (WGS) entry which is preliminary data.</text>
</comment>
<gene>
    <name evidence="1" type="ORF">BpHYR1_026035</name>
</gene>
<keyword evidence="2" id="KW-1185">Reference proteome</keyword>
<dbReference type="AlphaFoldDB" id="A0A3M7SYW9"/>
<reference evidence="1 2" key="1">
    <citation type="journal article" date="2018" name="Sci. Rep.">
        <title>Genomic signatures of local adaptation to the degree of environmental predictability in rotifers.</title>
        <authorList>
            <person name="Franch-Gras L."/>
            <person name="Hahn C."/>
            <person name="Garcia-Roger E.M."/>
            <person name="Carmona M.J."/>
            <person name="Serra M."/>
            <person name="Gomez A."/>
        </authorList>
    </citation>
    <scope>NUCLEOTIDE SEQUENCE [LARGE SCALE GENOMIC DNA]</scope>
    <source>
        <strain evidence="1">HYR1</strain>
    </source>
</reference>
<proteinExistence type="predicted"/>
<name>A0A3M7SYW9_BRAPC</name>
<accession>A0A3M7SYW9</accession>
<sequence>MEPFRQGTIDLSFSKKVSSSHLYPCFKQIKDHLNICEADKKFDFVHDAIKIMKSKFEEYWIKILDKALICHKYIKLQLILVQVNRVRLQI</sequence>
<evidence type="ECO:0000313" key="1">
    <source>
        <dbReference type="EMBL" id="RNA40885.1"/>
    </source>
</evidence>
<dbReference type="Proteomes" id="UP000276133">
    <property type="component" value="Unassembled WGS sequence"/>
</dbReference>
<evidence type="ECO:0008006" key="3">
    <source>
        <dbReference type="Google" id="ProtNLM"/>
    </source>
</evidence>
<protein>
    <recommendedName>
        <fullName evidence="3">hAT-like transposase RNase-H fold domain-containing protein</fullName>
    </recommendedName>
</protein>